<reference evidence="1" key="2">
    <citation type="journal article" date="2015" name="Data Brief">
        <title>Shoot transcriptome of the giant reed, Arundo donax.</title>
        <authorList>
            <person name="Barrero R.A."/>
            <person name="Guerrero F.D."/>
            <person name="Moolhuijzen P."/>
            <person name="Goolsby J.A."/>
            <person name="Tidwell J."/>
            <person name="Bellgard S.E."/>
            <person name="Bellgard M.I."/>
        </authorList>
    </citation>
    <scope>NUCLEOTIDE SEQUENCE</scope>
    <source>
        <tissue evidence="1">Shoot tissue taken approximately 20 cm above the soil surface</tissue>
    </source>
</reference>
<evidence type="ECO:0000313" key="1">
    <source>
        <dbReference type="EMBL" id="JAD26860.1"/>
    </source>
</evidence>
<reference evidence="1" key="1">
    <citation type="submission" date="2014-09" db="EMBL/GenBank/DDBJ databases">
        <authorList>
            <person name="Magalhaes I.L.F."/>
            <person name="Oliveira U."/>
            <person name="Santos F.R."/>
            <person name="Vidigal T.H.D.A."/>
            <person name="Brescovit A.D."/>
            <person name="Santos A.J."/>
        </authorList>
    </citation>
    <scope>NUCLEOTIDE SEQUENCE</scope>
    <source>
        <tissue evidence="1">Shoot tissue taken approximately 20 cm above the soil surface</tissue>
    </source>
</reference>
<protein>
    <submittedName>
        <fullName evidence="1">Uncharacterized protein</fullName>
    </submittedName>
</protein>
<dbReference type="EMBL" id="GBRH01271035">
    <property type="protein sequence ID" value="JAD26860.1"/>
    <property type="molecule type" value="Transcribed_RNA"/>
</dbReference>
<proteinExistence type="predicted"/>
<accession>A0A0A8YPU0</accession>
<name>A0A0A8YPU0_ARUDO</name>
<dbReference type="AlphaFoldDB" id="A0A0A8YPU0"/>
<organism evidence="1">
    <name type="scientific">Arundo donax</name>
    <name type="common">Giant reed</name>
    <name type="synonym">Donax arundinaceus</name>
    <dbReference type="NCBI Taxonomy" id="35708"/>
    <lineage>
        <taxon>Eukaryota</taxon>
        <taxon>Viridiplantae</taxon>
        <taxon>Streptophyta</taxon>
        <taxon>Embryophyta</taxon>
        <taxon>Tracheophyta</taxon>
        <taxon>Spermatophyta</taxon>
        <taxon>Magnoliopsida</taxon>
        <taxon>Liliopsida</taxon>
        <taxon>Poales</taxon>
        <taxon>Poaceae</taxon>
        <taxon>PACMAD clade</taxon>
        <taxon>Arundinoideae</taxon>
        <taxon>Arundineae</taxon>
        <taxon>Arundo</taxon>
    </lineage>
</organism>
<sequence length="108" mass="12457">MNYQRSSCTVYSYVYKGTRFIHNGNNHTLGPPLYVYMVLLAIKPSRAKDNNLCHVFRVQTSSSDFIISEFRISNFSNLCNVCRVQISVIEGSCQPRLLKLFSCQVLRR</sequence>